<evidence type="ECO:0000256" key="1">
    <source>
        <dbReference type="ARBA" id="ARBA00001946"/>
    </source>
</evidence>
<dbReference type="Gene3D" id="3.30.540.10">
    <property type="entry name" value="Fructose-1,6-Bisphosphatase, subunit A, domain 1"/>
    <property type="match status" value="1"/>
</dbReference>
<sequence length="334" mass="35800">MKRELIDRFFFPGVWQSVQRKLLENETQSKTDNSPVTIADYGSQAVVSWALERQLPAGTFSMIAEEDSEDLRKEDGKAMLQRITELVNSIPSKDAVLSSEDVLCAIDRGKAEGGVQGRHWVLDPIDGTKGFLRGEQYAIALALLDRGSVVLGVLGCPNLPLSGLSDDGSSPVGCLFTAVRGAGTTVHAIDRSVQPRKVRVSDLSDPALAAFCESYESAHSKHDLTSGIAKMLGVTASPIRMDSQAKYGAMARGDAAIYLRFPHKGYREKIWDHAAGSIVVEEAGGVVVDAAGRALDFSKGRYLDLDTGIIATNPSLLTAVLTAVETCVGSKSFL</sequence>
<dbReference type="Pfam" id="PF00459">
    <property type="entry name" value="Inositol_P"/>
    <property type="match status" value="1"/>
</dbReference>
<evidence type="ECO:0000256" key="2">
    <source>
        <dbReference type="ARBA" id="ARBA00009759"/>
    </source>
</evidence>
<dbReference type="GO" id="GO:0046854">
    <property type="term" value="P:phosphatidylinositol phosphate biosynthetic process"/>
    <property type="evidence" value="ECO:0007669"/>
    <property type="project" value="InterPro"/>
</dbReference>
<dbReference type="InterPro" id="IPR020583">
    <property type="entry name" value="Inositol_monoP_metal-BS"/>
</dbReference>
<dbReference type="Gramene" id="EFJ26537">
    <property type="protein sequence ID" value="EFJ26537"/>
    <property type="gene ID" value="SELMODRAFT_97708"/>
</dbReference>
<dbReference type="Gene3D" id="3.40.190.80">
    <property type="match status" value="1"/>
</dbReference>
<comment type="similarity">
    <text evidence="2 11">Belongs to the inositol monophosphatase superfamily.</text>
</comment>
<dbReference type="HOGENOM" id="CLU_033446_1_1_1"/>
<organism evidence="13">
    <name type="scientific">Selaginella moellendorffii</name>
    <name type="common">Spikemoss</name>
    <dbReference type="NCBI Taxonomy" id="88036"/>
    <lineage>
        <taxon>Eukaryota</taxon>
        <taxon>Viridiplantae</taxon>
        <taxon>Streptophyta</taxon>
        <taxon>Embryophyta</taxon>
        <taxon>Tracheophyta</taxon>
        <taxon>Lycopodiopsida</taxon>
        <taxon>Selaginellales</taxon>
        <taxon>Selaginellaceae</taxon>
        <taxon>Selaginella</taxon>
    </lineage>
</organism>
<dbReference type="GO" id="GO:0000103">
    <property type="term" value="P:sulfate assimilation"/>
    <property type="evidence" value="ECO:0000318"/>
    <property type="project" value="GO_Central"/>
</dbReference>
<dbReference type="AlphaFoldDB" id="D8RMH6"/>
<dbReference type="SUPFAM" id="SSF56655">
    <property type="entry name" value="Carbohydrate phosphatase"/>
    <property type="match status" value="1"/>
</dbReference>
<evidence type="ECO:0000313" key="13">
    <source>
        <dbReference type="Proteomes" id="UP000001514"/>
    </source>
</evidence>
<dbReference type="InterPro" id="IPR051090">
    <property type="entry name" value="Inositol_monoP_superfamily"/>
</dbReference>
<evidence type="ECO:0000256" key="11">
    <source>
        <dbReference type="RuleBase" id="RU368076"/>
    </source>
</evidence>
<evidence type="ECO:0000256" key="9">
    <source>
        <dbReference type="ARBA" id="ARBA00044484"/>
    </source>
</evidence>
<dbReference type="FunFam" id="3.40.190.80:FF:000003">
    <property type="entry name" value="PAP-specific phosphatase HAL2-like"/>
    <property type="match status" value="1"/>
</dbReference>
<dbReference type="InterPro" id="IPR006239">
    <property type="entry name" value="DPNP"/>
</dbReference>
<dbReference type="Proteomes" id="UP000001514">
    <property type="component" value="Unassembled WGS sequence"/>
</dbReference>
<feature type="binding site" evidence="10">
    <location>
        <position position="126"/>
    </location>
    <ligand>
        <name>Mg(2+)</name>
        <dbReference type="ChEBI" id="CHEBI:18420"/>
        <label>1</label>
        <note>catalytic</note>
    </ligand>
</feature>
<dbReference type="GO" id="GO:0043647">
    <property type="term" value="P:inositol phosphate metabolic process"/>
    <property type="evidence" value="ECO:0007669"/>
    <property type="project" value="UniProtKB-UniRule"/>
</dbReference>
<keyword evidence="5 11" id="KW-0378">Hydrolase</keyword>
<keyword evidence="6 10" id="KW-0460">Magnesium</keyword>
<comment type="function">
    <text evidence="11">Converts adenosine 3'-phosphate 5'-phosphosulfate (PAPS) to adenosine 5'-phosphosulfate (APS) and 3'(2')-phosphoadenosine 5'-phosphate (PAP) to AMP.</text>
</comment>
<evidence type="ECO:0000313" key="12">
    <source>
        <dbReference type="EMBL" id="EFJ26537.1"/>
    </source>
</evidence>
<dbReference type="OrthoDB" id="411145at2759"/>
<dbReference type="KEGG" id="smo:SELMODRAFT_97708"/>
<dbReference type="STRING" id="88036.D8RMH6"/>
<dbReference type="EMBL" id="GL377584">
    <property type="protein sequence ID" value="EFJ26537.1"/>
    <property type="molecule type" value="Genomic_DNA"/>
</dbReference>
<dbReference type="GO" id="GO:0046872">
    <property type="term" value="F:metal ion binding"/>
    <property type="evidence" value="ECO:0007669"/>
    <property type="project" value="UniProtKB-UniRule"/>
</dbReference>
<gene>
    <name evidence="12" type="ORF">SELMODRAFT_97708</name>
</gene>
<dbReference type="InParanoid" id="D8RMH6"/>
<dbReference type="CDD" id="cd01517">
    <property type="entry name" value="PAP_phosphatase"/>
    <property type="match status" value="1"/>
</dbReference>
<feature type="binding site" evidence="10">
    <location>
        <position position="272"/>
    </location>
    <ligand>
        <name>Mg(2+)</name>
        <dbReference type="ChEBI" id="CHEBI:18420"/>
        <label>1</label>
        <note>catalytic</note>
    </ligand>
</feature>
<keyword evidence="4 10" id="KW-0479">Metal-binding</keyword>
<feature type="binding site" evidence="10">
    <location>
        <position position="65"/>
    </location>
    <ligand>
        <name>Mg(2+)</name>
        <dbReference type="ChEBI" id="CHEBI:18420"/>
        <label>1</label>
        <note>catalytic</note>
    </ligand>
</feature>
<dbReference type="GO" id="GO:0008441">
    <property type="term" value="F:3'(2'),5'-bisphosphate nucleotidase activity"/>
    <property type="evidence" value="ECO:0000318"/>
    <property type="project" value="GO_Central"/>
</dbReference>
<dbReference type="InterPro" id="IPR000760">
    <property type="entry name" value="Inositol_monophosphatase-like"/>
</dbReference>
<keyword evidence="13" id="KW-1185">Reference proteome</keyword>
<evidence type="ECO:0000256" key="8">
    <source>
        <dbReference type="ARBA" id="ARBA00044479"/>
    </source>
</evidence>
<dbReference type="OMA" id="MSSINCF"/>
<evidence type="ECO:0000256" key="7">
    <source>
        <dbReference type="ARBA" id="ARBA00044466"/>
    </source>
</evidence>
<comment type="cofactor">
    <cofactor evidence="1 10 11">
        <name>Mg(2+)</name>
        <dbReference type="ChEBI" id="CHEBI:18420"/>
    </cofactor>
</comment>
<proteinExistence type="inferred from homology"/>
<feature type="binding site" evidence="10">
    <location>
        <position position="123"/>
    </location>
    <ligand>
        <name>Mg(2+)</name>
        <dbReference type="ChEBI" id="CHEBI:18420"/>
        <label>1</label>
        <note>catalytic</note>
    </ligand>
</feature>
<evidence type="ECO:0000256" key="6">
    <source>
        <dbReference type="ARBA" id="ARBA00022842"/>
    </source>
</evidence>
<comment type="catalytic activity">
    <reaction evidence="8">
        <text>adenosine 3',5'-bisphosphate + H2O = AMP + phosphate</text>
        <dbReference type="Rhea" id="RHEA:10040"/>
        <dbReference type="ChEBI" id="CHEBI:15377"/>
        <dbReference type="ChEBI" id="CHEBI:43474"/>
        <dbReference type="ChEBI" id="CHEBI:58343"/>
        <dbReference type="ChEBI" id="CHEBI:456215"/>
        <dbReference type="EC" id="3.1.3.7"/>
    </reaction>
    <physiologicalReaction direction="left-to-right" evidence="8">
        <dbReference type="Rhea" id="RHEA:10041"/>
    </physiologicalReaction>
</comment>
<evidence type="ECO:0000256" key="5">
    <source>
        <dbReference type="ARBA" id="ARBA00022801"/>
    </source>
</evidence>
<evidence type="ECO:0000256" key="4">
    <source>
        <dbReference type="ARBA" id="ARBA00022723"/>
    </source>
</evidence>
<reference evidence="12 13" key="1">
    <citation type="journal article" date="2011" name="Science">
        <title>The Selaginella genome identifies genetic changes associated with the evolution of vascular plants.</title>
        <authorList>
            <person name="Banks J.A."/>
            <person name="Nishiyama T."/>
            <person name="Hasebe M."/>
            <person name="Bowman J.L."/>
            <person name="Gribskov M."/>
            <person name="dePamphilis C."/>
            <person name="Albert V.A."/>
            <person name="Aono N."/>
            <person name="Aoyama T."/>
            <person name="Ambrose B.A."/>
            <person name="Ashton N.W."/>
            <person name="Axtell M.J."/>
            <person name="Barker E."/>
            <person name="Barker M.S."/>
            <person name="Bennetzen J.L."/>
            <person name="Bonawitz N.D."/>
            <person name="Chapple C."/>
            <person name="Cheng C."/>
            <person name="Correa L.G."/>
            <person name="Dacre M."/>
            <person name="DeBarry J."/>
            <person name="Dreyer I."/>
            <person name="Elias M."/>
            <person name="Engstrom E.M."/>
            <person name="Estelle M."/>
            <person name="Feng L."/>
            <person name="Finet C."/>
            <person name="Floyd S.K."/>
            <person name="Frommer W.B."/>
            <person name="Fujita T."/>
            <person name="Gramzow L."/>
            <person name="Gutensohn M."/>
            <person name="Harholt J."/>
            <person name="Hattori M."/>
            <person name="Heyl A."/>
            <person name="Hirai T."/>
            <person name="Hiwatashi Y."/>
            <person name="Ishikawa M."/>
            <person name="Iwata M."/>
            <person name="Karol K.G."/>
            <person name="Koehler B."/>
            <person name="Kolukisaoglu U."/>
            <person name="Kubo M."/>
            <person name="Kurata T."/>
            <person name="Lalonde S."/>
            <person name="Li K."/>
            <person name="Li Y."/>
            <person name="Litt A."/>
            <person name="Lyons E."/>
            <person name="Manning G."/>
            <person name="Maruyama T."/>
            <person name="Michael T.P."/>
            <person name="Mikami K."/>
            <person name="Miyazaki S."/>
            <person name="Morinaga S."/>
            <person name="Murata T."/>
            <person name="Mueller-Roeber B."/>
            <person name="Nelson D.R."/>
            <person name="Obara M."/>
            <person name="Oguri Y."/>
            <person name="Olmstead R.G."/>
            <person name="Onodera N."/>
            <person name="Petersen B.L."/>
            <person name="Pils B."/>
            <person name="Prigge M."/>
            <person name="Rensing S.A."/>
            <person name="Riano-Pachon D.M."/>
            <person name="Roberts A.W."/>
            <person name="Sato Y."/>
            <person name="Scheller H.V."/>
            <person name="Schulz B."/>
            <person name="Schulz C."/>
            <person name="Shakirov E.V."/>
            <person name="Shibagaki N."/>
            <person name="Shinohara N."/>
            <person name="Shippen D.E."/>
            <person name="Soerensen I."/>
            <person name="Sotooka R."/>
            <person name="Sugimoto N."/>
            <person name="Sugita M."/>
            <person name="Sumikawa N."/>
            <person name="Tanurdzic M."/>
            <person name="Theissen G."/>
            <person name="Ulvskov P."/>
            <person name="Wakazuki S."/>
            <person name="Weng J.K."/>
            <person name="Willats W.W."/>
            <person name="Wipf D."/>
            <person name="Wolf P.G."/>
            <person name="Yang L."/>
            <person name="Zimmer A.D."/>
            <person name="Zhu Q."/>
            <person name="Mitros T."/>
            <person name="Hellsten U."/>
            <person name="Loque D."/>
            <person name="Otillar R."/>
            <person name="Salamov A."/>
            <person name="Schmutz J."/>
            <person name="Shapiro H."/>
            <person name="Lindquist E."/>
            <person name="Lucas S."/>
            <person name="Rokhsar D."/>
            <person name="Grigoriev I.V."/>
        </authorList>
    </citation>
    <scope>NUCLEOTIDE SEQUENCE [LARGE SCALE GENOMIC DNA]</scope>
</reference>
<dbReference type="EC" id="3.1.3.7" evidence="3 11"/>
<feature type="binding site" evidence="10">
    <location>
        <position position="125"/>
    </location>
    <ligand>
        <name>Mg(2+)</name>
        <dbReference type="ChEBI" id="CHEBI:18420"/>
        <label>1</label>
        <note>catalytic</note>
    </ligand>
</feature>
<protein>
    <recommendedName>
        <fullName evidence="3 11">3'(2'),5'-bisphosphate nucleotidase</fullName>
        <ecNumber evidence="3 11">3.1.3.7</ecNumber>
    </recommendedName>
</protein>
<accession>D8RMH6</accession>
<name>D8RMH6_SELML</name>
<evidence type="ECO:0000256" key="10">
    <source>
        <dbReference type="PIRSR" id="PIRSR600760-2"/>
    </source>
</evidence>
<dbReference type="PRINTS" id="PR00377">
    <property type="entry name" value="IMPHPHTASES"/>
</dbReference>
<dbReference type="InterPro" id="IPR020550">
    <property type="entry name" value="Inositol_monophosphatase_CS"/>
</dbReference>
<comment type="catalytic activity">
    <reaction evidence="9">
        <text>3'-phosphoadenylyl sulfate + H2O = adenosine 5'-phosphosulfate + phosphate</text>
        <dbReference type="Rhea" id="RHEA:77639"/>
        <dbReference type="ChEBI" id="CHEBI:15377"/>
        <dbReference type="ChEBI" id="CHEBI:43474"/>
        <dbReference type="ChEBI" id="CHEBI:58243"/>
        <dbReference type="ChEBI" id="CHEBI:58339"/>
        <dbReference type="EC" id="3.1.3.7"/>
    </reaction>
    <physiologicalReaction direction="left-to-right" evidence="9">
        <dbReference type="Rhea" id="RHEA:77640"/>
    </physiologicalReaction>
</comment>
<dbReference type="NCBIfam" id="TIGR01330">
    <property type="entry name" value="bisphos_HAL2"/>
    <property type="match status" value="1"/>
</dbReference>
<dbReference type="PROSITE" id="PS00629">
    <property type="entry name" value="IMP_1"/>
    <property type="match status" value="1"/>
</dbReference>
<dbReference type="PANTHER" id="PTHR43200:SF6">
    <property type="entry name" value="3'(2'),5'-BISPHOSPHATE NUCLEOTIDASE"/>
    <property type="match status" value="1"/>
</dbReference>
<evidence type="ECO:0000256" key="3">
    <source>
        <dbReference type="ARBA" id="ARBA00012633"/>
    </source>
</evidence>
<dbReference type="eggNOG" id="KOG1528">
    <property type="taxonomic scope" value="Eukaryota"/>
</dbReference>
<dbReference type="PROSITE" id="PS00630">
    <property type="entry name" value="IMP_2"/>
    <property type="match status" value="1"/>
</dbReference>
<comment type="catalytic activity">
    <reaction evidence="7">
        <text>adenosine 2',5'-bisphosphate + H2O = AMP + phosphate</text>
        <dbReference type="Rhea" id="RHEA:77643"/>
        <dbReference type="ChEBI" id="CHEBI:15377"/>
        <dbReference type="ChEBI" id="CHEBI:43474"/>
        <dbReference type="ChEBI" id="CHEBI:194156"/>
        <dbReference type="ChEBI" id="CHEBI:456215"/>
        <dbReference type="EC" id="3.1.3.7"/>
    </reaction>
    <physiologicalReaction direction="left-to-right" evidence="7">
        <dbReference type="Rhea" id="RHEA:77644"/>
    </physiologicalReaction>
</comment>
<dbReference type="FunCoup" id="D8RMH6">
    <property type="interactions" value="2087"/>
</dbReference>
<dbReference type="PANTHER" id="PTHR43200">
    <property type="entry name" value="PHOSPHATASE"/>
    <property type="match status" value="1"/>
</dbReference>